<sequence length="225" mass="24491">MKPKLTDSPLSIYLVDKTLVIQFPDVWQTLSWAPFNGGWGKSSCIFIHHLNKFDERDLDKIFEDQIKTRGIPENSVGLITGAATEHFKEVFYKSKTLWVHAIATLGLSNARTAGDEADAPTTNQPGTINLIVATNALPELTGNLEAVHTATMAKSAALMEAGIRSKKSGQIASGTGTDCIVICSTGEIMENYCGMHTLLGELIGKAVRELLGKSIAFWKEKNIEL</sequence>
<protein>
    <submittedName>
        <fullName evidence="1">Adenosylcobinamide amidohydrolase</fullName>
    </submittedName>
</protein>
<dbReference type="KEGG" id="nli:G3M70_11250"/>
<reference evidence="1 2" key="1">
    <citation type="submission" date="2020-02" db="EMBL/GenBank/DDBJ databases">
        <title>Genomic and physiological characterization of two novel Nitrospinaceae genera.</title>
        <authorList>
            <person name="Mueller A.J."/>
            <person name="Jung M.-Y."/>
            <person name="Strachan C.R."/>
            <person name="Herbold C.W."/>
            <person name="Kirkegaard R.H."/>
            <person name="Daims H."/>
        </authorList>
    </citation>
    <scope>NUCLEOTIDE SEQUENCE [LARGE SCALE GENOMIC DNA]</scope>
    <source>
        <strain evidence="1">EB</strain>
    </source>
</reference>
<evidence type="ECO:0000313" key="2">
    <source>
        <dbReference type="Proteomes" id="UP000594688"/>
    </source>
</evidence>
<dbReference type="PANTHER" id="PTHR35336:SF5">
    <property type="entry name" value="ADENOSYLCOBINAMIDE AMIDOHYDROLASE"/>
    <property type="match status" value="1"/>
</dbReference>
<accession>A0A7T0BWV7</accession>
<name>A0A7T0BWV7_9BACT</name>
<evidence type="ECO:0000313" key="1">
    <source>
        <dbReference type="EMBL" id="QPJ62414.1"/>
    </source>
</evidence>
<dbReference type="Pfam" id="PF01955">
    <property type="entry name" value="CbiZ"/>
    <property type="match status" value="1"/>
</dbReference>
<dbReference type="InterPro" id="IPR052209">
    <property type="entry name" value="CbiZ"/>
</dbReference>
<dbReference type="InterPro" id="IPR002808">
    <property type="entry name" value="AdoCbi_amidolase"/>
</dbReference>
<gene>
    <name evidence="1" type="ORF">G3M70_11250</name>
</gene>
<organism evidence="1 2">
    <name type="scientific">Candidatus Nitronauta litoralis</name>
    <dbReference type="NCBI Taxonomy" id="2705533"/>
    <lineage>
        <taxon>Bacteria</taxon>
        <taxon>Pseudomonadati</taxon>
        <taxon>Nitrospinota/Tectimicrobiota group</taxon>
        <taxon>Nitrospinota</taxon>
        <taxon>Nitrospinia</taxon>
        <taxon>Nitrospinales</taxon>
        <taxon>Nitrospinaceae</taxon>
        <taxon>Candidatus Nitronauta</taxon>
    </lineage>
</organism>
<keyword evidence="1" id="KW-0378">Hydrolase</keyword>
<dbReference type="AlphaFoldDB" id="A0A7T0BWV7"/>
<proteinExistence type="predicted"/>
<dbReference type="GO" id="GO:0016787">
    <property type="term" value="F:hydrolase activity"/>
    <property type="evidence" value="ECO:0007669"/>
    <property type="project" value="UniProtKB-KW"/>
</dbReference>
<dbReference type="Proteomes" id="UP000594688">
    <property type="component" value="Chromosome"/>
</dbReference>
<dbReference type="EMBL" id="CP048685">
    <property type="protein sequence ID" value="QPJ62414.1"/>
    <property type="molecule type" value="Genomic_DNA"/>
</dbReference>
<dbReference type="PANTHER" id="PTHR35336">
    <property type="entry name" value="ADENOSYLCOBINAMIDE AMIDOHYDROLASE"/>
    <property type="match status" value="1"/>
</dbReference>